<dbReference type="KEGG" id="apol:K9D25_24770"/>
<geneLocation type="plasmid" evidence="2 3">
    <name>pE</name>
</geneLocation>
<dbReference type="InterPro" id="IPR049311">
    <property type="entry name" value="GIY_YIG_cat"/>
</dbReference>
<reference evidence="2" key="1">
    <citation type="submission" date="2021-09" db="EMBL/GenBank/DDBJ databases">
        <title>Network and meta-omics reveal the key degrader and cooperation patterns in an efficient 1,4-dioxane-degrading microbial community.</title>
        <authorList>
            <person name="Dai C."/>
        </authorList>
    </citation>
    <scope>NUCLEOTIDE SEQUENCE</scope>
    <source>
        <strain evidence="2">ZM13</strain>
        <plasmid evidence="2">pE</plasmid>
    </source>
</reference>
<keyword evidence="2" id="KW-0614">Plasmid</keyword>
<sequence length="180" mass="19835">MTPAEILALSHKLEAGRRPLADMPLLHGPGVYAFYLVEAGQLAPIEVDPARPLYIGMTDQCLSIRNHFGHAHSGFSTFRRSLGAILKSALGLRAISRSPGSKSTLFRFTDEGEQRLTEWMRDSLQGAQHPIPADALASEKKLIAALHPALNLTDWPNPQRPLIKRFRHACAVEVQQGEGR</sequence>
<feature type="domain" description="GIY-YIG catalytic" evidence="1">
    <location>
        <begin position="53"/>
        <end position="159"/>
    </location>
</feature>
<dbReference type="Proteomes" id="UP000831684">
    <property type="component" value="Plasmid pE"/>
</dbReference>
<organism evidence="2 3">
    <name type="scientific">Ancylobacter polymorphus</name>
    <dbReference type="NCBI Taxonomy" id="223390"/>
    <lineage>
        <taxon>Bacteria</taxon>
        <taxon>Pseudomonadati</taxon>
        <taxon>Pseudomonadota</taxon>
        <taxon>Alphaproteobacteria</taxon>
        <taxon>Hyphomicrobiales</taxon>
        <taxon>Xanthobacteraceae</taxon>
        <taxon>Ancylobacter</taxon>
    </lineage>
</organism>
<accession>A0A9E7D7U8</accession>
<protein>
    <recommendedName>
        <fullName evidence="1">GIY-YIG catalytic domain-containing protein</fullName>
    </recommendedName>
</protein>
<dbReference type="AlphaFoldDB" id="A0A9E7D7U8"/>
<dbReference type="EMBL" id="CP083244">
    <property type="protein sequence ID" value="UOK73985.1"/>
    <property type="molecule type" value="Genomic_DNA"/>
</dbReference>
<dbReference type="Pfam" id="PF20815">
    <property type="entry name" value="GIY_YIG_2"/>
    <property type="match status" value="1"/>
</dbReference>
<evidence type="ECO:0000313" key="2">
    <source>
        <dbReference type="EMBL" id="UOK73985.1"/>
    </source>
</evidence>
<evidence type="ECO:0000259" key="1">
    <source>
        <dbReference type="Pfam" id="PF20815"/>
    </source>
</evidence>
<gene>
    <name evidence="2" type="ORF">K9D25_24770</name>
</gene>
<proteinExistence type="predicted"/>
<dbReference type="RefSeq" id="WP_244451552.1">
    <property type="nucleotide sequence ID" value="NZ_CP083244.1"/>
</dbReference>
<name>A0A9E7D7U8_9HYPH</name>
<evidence type="ECO:0000313" key="3">
    <source>
        <dbReference type="Proteomes" id="UP000831684"/>
    </source>
</evidence>